<dbReference type="EMBL" id="JAWDGP010003866">
    <property type="protein sequence ID" value="KAK3770101.1"/>
    <property type="molecule type" value="Genomic_DNA"/>
</dbReference>
<feature type="region of interest" description="Disordered" evidence="1">
    <location>
        <begin position="162"/>
        <end position="187"/>
    </location>
</feature>
<name>A0AAE1DGV5_9GAST</name>
<reference evidence="2" key="1">
    <citation type="journal article" date="2023" name="G3 (Bethesda)">
        <title>A reference genome for the long-term kleptoplast-retaining sea slug Elysia crispata morphotype clarki.</title>
        <authorList>
            <person name="Eastman K.E."/>
            <person name="Pendleton A.L."/>
            <person name="Shaikh M.A."/>
            <person name="Suttiyut T."/>
            <person name="Ogas R."/>
            <person name="Tomko P."/>
            <person name="Gavelis G."/>
            <person name="Widhalm J.R."/>
            <person name="Wisecaver J.H."/>
        </authorList>
    </citation>
    <scope>NUCLEOTIDE SEQUENCE</scope>
    <source>
        <strain evidence="2">ECLA1</strain>
    </source>
</reference>
<keyword evidence="3" id="KW-1185">Reference proteome</keyword>
<proteinExistence type="predicted"/>
<evidence type="ECO:0000313" key="2">
    <source>
        <dbReference type="EMBL" id="KAK3770101.1"/>
    </source>
</evidence>
<dbReference type="AlphaFoldDB" id="A0AAE1DGV5"/>
<evidence type="ECO:0000313" key="3">
    <source>
        <dbReference type="Proteomes" id="UP001283361"/>
    </source>
</evidence>
<feature type="region of interest" description="Disordered" evidence="1">
    <location>
        <begin position="128"/>
        <end position="148"/>
    </location>
</feature>
<organism evidence="2 3">
    <name type="scientific">Elysia crispata</name>
    <name type="common">lettuce slug</name>
    <dbReference type="NCBI Taxonomy" id="231223"/>
    <lineage>
        <taxon>Eukaryota</taxon>
        <taxon>Metazoa</taxon>
        <taxon>Spiralia</taxon>
        <taxon>Lophotrochozoa</taxon>
        <taxon>Mollusca</taxon>
        <taxon>Gastropoda</taxon>
        <taxon>Heterobranchia</taxon>
        <taxon>Euthyneura</taxon>
        <taxon>Panpulmonata</taxon>
        <taxon>Sacoglossa</taxon>
        <taxon>Placobranchoidea</taxon>
        <taxon>Plakobranchidae</taxon>
        <taxon>Elysia</taxon>
    </lineage>
</organism>
<accession>A0AAE1DGV5</accession>
<sequence length="233" mass="25331">MRASCKRVLFVDSSSAPGDYGLDMSSRGPGILGRAVDTETMKSKRRPPSVTALESRDVPQTIFDGKVSSPLSKIPSRNKKTAQVFGEVTQAASSVPPRGENQARGVCATPDKNDRCFTCDFNSSDVDSPAPGASLFSPGRNSRKRSKFTRFSRSWLGPRSRVFPNDKQLKGHGRLLKRSAGRGASSPTCRGLRLFLEQFFVKHLRLWTTPLQMPGARLEEMPGGTEREGGGAG</sequence>
<gene>
    <name evidence="2" type="ORF">RRG08_007013</name>
</gene>
<evidence type="ECO:0000256" key="1">
    <source>
        <dbReference type="SAM" id="MobiDB-lite"/>
    </source>
</evidence>
<comment type="caution">
    <text evidence="2">The sequence shown here is derived from an EMBL/GenBank/DDBJ whole genome shotgun (WGS) entry which is preliminary data.</text>
</comment>
<protein>
    <submittedName>
        <fullName evidence="2">Uncharacterized protein</fullName>
    </submittedName>
</protein>
<feature type="compositionally biased region" description="Basic residues" evidence="1">
    <location>
        <begin position="170"/>
        <end position="180"/>
    </location>
</feature>
<dbReference type="Proteomes" id="UP001283361">
    <property type="component" value="Unassembled WGS sequence"/>
</dbReference>